<evidence type="ECO:0000313" key="2">
    <source>
        <dbReference type="Proteomes" id="UP000799754"/>
    </source>
</evidence>
<name>A0ACB6RK31_9PLEO</name>
<comment type="caution">
    <text evidence="1">The sequence shown here is derived from an EMBL/GenBank/DDBJ whole genome shotgun (WGS) entry which is preliminary data.</text>
</comment>
<keyword evidence="2" id="KW-1185">Reference proteome</keyword>
<reference evidence="1" key="1">
    <citation type="journal article" date="2020" name="Stud. Mycol.">
        <title>101 Dothideomycetes genomes: a test case for predicting lifestyles and emergence of pathogens.</title>
        <authorList>
            <person name="Haridas S."/>
            <person name="Albert R."/>
            <person name="Binder M."/>
            <person name="Bloem J."/>
            <person name="Labutti K."/>
            <person name="Salamov A."/>
            <person name="Andreopoulos B."/>
            <person name="Baker S."/>
            <person name="Barry K."/>
            <person name="Bills G."/>
            <person name="Bluhm B."/>
            <person name="Cannon C."/>
            <person name="Castanera R."/>
            <person name="Culley D."/>
            <person name="Daum C."/>
            <person name="Ezra D."/>
            <person name="Gonzalez J."/>
            <person name="Henrissat B."/>
            <person name="Kuo A."/>
            <person name="Liang C."/>
            <person name="Lipzen A."/>
            <person name="Lutzoni F."/>
            <person name="Magnuson J."/>
            <person name="Mondo S."/>
            <person name="Nolan M."/>
            <person name="Ohm R."/>
            <person name="Pangilinan J."/>
            <person name="Park H.-J."/>
            <person name="Ramirez L."/>
            <person name="Alfaro M."/>
            <person name="Sun H."/>
            <person name="Tritt A."/>
            <person name="Yoshinaga Y."/>
            <person name="Zwiers L.-H."/>
            <person name="Turgeon B."/>
            <person name="Goodwin S."/>
            <person name="Spatafora J."/>
            <person name="Crous P."/>
            <person name="Grigoriev I."/>
        </authorList>
    </citation>
    <scope>NUCLEOTIDE SEQUENCE</scope>
    <source>
        <strain evidence="1">CBS 525.71</strain>
    </source>
</reference>
<protein>
    <submittedName>
        <fullName evidence="1">Uncharacterized protein</fullName>
    </submittedName>
</protein>
<organism evidence="1 2">
    <name type="scientific">Macroventuria anomochaeta</name>
    <dbReference type="NCBI Taxonomy" id="301207"/>
    <lineage>
        <taxon>Eukaryota</taxon>
        <taxon>Fungi</taxon>
        <taxon>Dikarya</taxon>
        <taxon>Ascomycota</taxon>
        <taxon>Pezizomycotina</taxon>
        <taxon>Dothideomycetes</taxon>
        <taxon>Pleosporomycetidae</taxon>
        <taxon>Pleosporales</taxon>
        <taxon>Pleosporineae</taxon>
        <taxon>Didymellaceae</taxon>
        <taxon>Macroventuria</taxon>
    </lineage>
</organism>
<dbReference type="Proteomes" id="UP000799754">
    <property type="component" value="Unassembled WGS sequence"/>
</dbReference>
<evidence type="ECO:0000313" key="1">
    <source>
        <dbReference type="EMBL" id="KAF2621324.1"/>
    </source>
</evidence>
<proteinExistence type="predicted"/>
<accession>A0ACB6RK31</accession>
<sequence>MADQTPSCANCRETAAVKGLQNLKACTRCKTTRYCGRDCQKADWKVHKKVCSRIATEAFARANTDHTSSYSAPRLRNLEQHVPNPFTRLDQNLYLHGRPETDVYKLLIDSFRMRQADDFDYEYKTTPPSVYTGAPSSTEPFLQYLAKATTHPSLLPPWFTDDKAGKCATFGNSGAWSDLRKKVTKPEIIQHYGDEKMPMQLRMLAEVVYGTGTMGQDGSGMRKLMMQVENDGSGKGQAMSHIDISR</sequence>
<dbReference type="EMBL" id="MU006757">
    <property type="protein sequence ID" value="KAF2621324.1"/>
    <property type="molecule type" value="Genomic_DNA"/>
</dbReference>
<gene>
    <name evidence="1" type="ORF">BU25DRAFT_354671</name>
</gene>